<evidence type="ECO:0000313" key="2">
    <source>
        <dbReference type="Proteomes" id="UP000228934"/>
    </source>
</evidence>
<dbReference type="OrthoDB" id="5971719at2759"/>
<name>A0A2G9P125_AQUCT</name>
<evidence type="ECO:0000313" key="1">
    <source>
        <dbReference type="EMBL" id="PIN97036.1"/>
    </source>
</evidence>
<reference evidence="2" key="1">
    <citation type="journal article" date="2017" name="Nat. Commun.">
        <title>The North American bullfrog draft genome provides insight into hormonal regulation of long noncoding RNA.</title>
        <authorList>
            <person name="Hammond S.A."/>
            <person name="Warren R.L."/>
            <person name="Vandervalk B.P."/>
            <person name="Kucuk E."/>
            <person name="Khan H."/>
            <person name="Gibb E.A."/>
            <person name="Pandoh P."/>
            <person name="Kirk H."/>
            <person name="Zhao Y."/>
            <person name="Jones M."/>
            <person name="Mungall A.J."/>
            <person name="Coope R."/>
            <person name="Pleasance S."/>
            <person name="Moore R.A."/>
            <person name="Holt R.A."/>
            <person name="Round J.M."/>
            <person name="Ohora S."/>
            <person name="Walle B.V."/>
            <person name="Veldhoen N."/>
            <person name="Helbing C.C."/>
            <person name="Birol I."/>
        </authorList>
    </citation>
    <scope>NUCLEOTIDE SEQUENCE [LARGE SCALE GENOMIC DNA]</scope>
</reference>
<organism evidence="1 2">
    <name type="scientific">Aquarana catesbeiana</name>
    <name type="common">American bullfrog</name>
    <name type="synonym">Rana catesbeiana</name>
    <dbReference type="NCBI Taxonomy" id="8400"/>
    <lineage>
        <taxon>Eukaryota</taxon>
        <taxon>Metazoa</taxon>
        <taxon>Chordata</taxon>
        <taxon>Craniata</taxon>
        <taxon>Vertebrata</taxon>
        <taxon>Euteleostomi</taxon>
        <taxon>Amphibia</taxon>
        <taxon>Batrachia</taxon>
        <taxon>Anura</taxon>
        <taxon>Neobatrachia</taxon>
        <taxon>Ranoidea</taxon>
        <taxon>Ranidae</taxon>
        <taxon>Aquarana</taxon>
    </lineage>
</organism>
<gene>
    <name evidence="1" type="ORF">AB205_0200220</name>
</gene>
<dbReference type="Proteomes" id="UP000228934">
    <property type="component" value="Unassembled WGS sequence"/>
</dbReference>
<dbReference type="AlphaFoldDB" id="A0A2G9P125"/>
<proteinExistence type="predicted"/>
<protein>
    <submittedName>
        <fullName evidence="1">Uncharacterized protein</fullName>
    </submittedName>
</protein>
<keyword evidence="2" id="KW-1185">Reference proteome</keyword>
<sequence>MYGNALCRIDTNIPTTKSMFFSPTDVGSNLSCIHTVTQMLLEILIAKNAVTYNMYNEARKMKFNSQCISSMIPSMRGILCVGIVYTRSEFTATDFVVGKFEIQMENVRWSQHTVGISDKKLPSNICCWKFRPCVRGISVHCGP</sequence>
<accession>A0A2G9P125</accession>
<feature type="non-terminal residue" evidence="1">
    <location>
        <position position="143"/>
    </location>
</feature>
<dbReference type="EMBL" id="KV922987">
    <property type="protein sequence ID" value="PIN97036.1"/>
    <property type="molecule type" value="Genomic_DNA"/>
</dbReference>